<feature type="transmembrane region" description="Helical" evidence="7">
    <location>
        <begin position="455"/>
        <end position="480"/>
    </location>
</feature>
<comment type="similarity">
    <text evidence="2">Belongs to the amino acid/polyamine transporter 2 family.</text>
</comment>
<keyword evidence="10" id="KW-1185">Reference proteome</keyword>
<proteinExistence type="inferred from homology"/>
<keyword evidence="4 7" id="KW-1133">Transmembrane helix</keyword>
<evidence type="ECO:0000313" key="10">
    <source>
        <dbReference type="Proteomes" id="UP001355207"/>
    </source>
</evidence>
<dbReference type="GO" id="GO:0015179">
    <property type="term" value="F:L-amino acid transmembrane transporter activity"/>
    <property type="evidence" value="ECO:0007669"/>
    <property type="project" value="TreeGrafter"/>
</dbReference>
<feature type="transmembrane region" description="Helical" evidence="7">
    <location>
        <begin position="421"/>
        <end position="443"/>
    </location>
</feature>
<evidence type="ECO:0000259" key="8">
    <source>
        <dbReference type="Pfam" id="PF01490"/>
    </source>
</evidence>
<reference evidence="9 10" key="1">
    <citation type="submission" date="2024-01" db="EMBL/GenBank/DDBJ databases">
        <title>Comparative genomics of Cryptococcus and Kwoniella reveals pathogenesis evolution and contrasting modes of karyotype evolution via chromosome fusion or intercentromeric recombination.</title>
        <authorList>
            <person name="Coelho M.A."/>
            <person name="David-Palma M."/>
            <person name="Shea T."/>
            <person name="Bowers K."/>
            <person name="McGinley-Smith S."/>
            <person name="Mohammad A.W."/>
            <person name="Gnirke A."/>
            <person name="Yurkov A.M."/>
            <person name="Nowrousian M."/>
            <person name="Sun S."/>
            <person name="Cuomo C.A."/>
            <person name="Heitman J."/>
        </authorList>
    </citation>
    <scope>NUCLEOTIDE SEQUENCE [LARGE SCALE GENOMIC DNA]</scope>
    <source>
        <strain evidence="9 10">CBS 6074</strain>
    </source>
</reference>
<evidence type="ECO:0000256" key="4">
    <source>
        <dbReference type="ARBA" id="ARBA00022989"/>
    </source>
</evidence>
<gene>
    <name evidence="9" type="ORF">L201_003184</name>
</gene>
<dbReference type="EMBL" id="CP144101">
    <property type="protein sequence ID" value="WWC88277.1"/>
    <property type="molecule type" value="Genomic_DNA"/>
</dbReference>
<feature type="transmembrane region" description="Helical" evidence="7">
    <location>
        <begin position="395"/>
        <end position="415"/>
    </location>
</feature>
<dbReference type="Proteomes" id="UP001355207">
    <property type="component" value="Chromosome 4"/>
</dbReference>
<evidence type="ECO:0000256" key="6">
    <source>
        <dbReference type="SAM" id="MobiDB-lite"/>
    </source>
</evidence>
<dbReference type="PANTHER" id="PTHR22950">
    <property type="entry name" value="AMINO ACID TRANSPORTER"/>
    <property type="match status" value="1"/>
</dbReference>
<evidence type="ECO:0000313" key="9">
    <source>
        <dbReference type="EMBL" id="WWC88277.1"/>
    </source>
</evidence>
<feature type="transmembrane region" description="Helical" evidence="7">
    <location>
        <begin position="111"/>
        <end position="134"/>
    </location>
</feature>
<feature type="transmembrane region" description="Helical" evidence="7">
    <location>
        <begin position="310"/>
        <end position="333"/>
    </location>
</feature>
<dbReference type="GO" id="GO:0016020">
    <property type="term" value="C:membrane"/>
    <property type="evidence" value="ECO:0007669"/>
    <property type="project" value="UniProtKB-SubCell"/>
</dbReference>
<feature type="transmembrane region" description="Helical" evidence="7">
    <location>
        <begin position="167"/>
        <end position="195"/>
    </location>
</feature>
<dbReference type="AlphaFoldDB" id="A0AAX4JSA2"/>
<accession>A0AAX4JSA2</accession>
<comment type="subcellular location">
    <subcellularLocation>
        <location evidence="1">Membrane</location>
        <topology evidence="1">Multi-pass membrane protein</topology>
    </subcellularLocation>
</comment>
<dbReference type="PANTHER" id="PTHR22950:SF683">
    <property type="entry name" value="AMINO ACID TRANSPORTER (EUROFUNG)"/>
    <property type="match status" value="1"/>
</dbReference>
<feature type="region of interest" description="Disordered" evidence="6">
    <location>
        <begin position="1"/>
        <end position="45"/>
    </location>
</feature>
<dbReference type="Gene3D" id="1.20.1740.10">
    <property type="entry name" value="Amino acid/polyamine transporter I"/>
    <property type="match status" value="1"/>
</dbReference>
<evidence type="ECO:0000256" key="3">
    <source>
        <dbReference type="ARBA" id="ARBA00022692"/>
    </source>
</evidence>
<dbReference type="FunFam" id="1.20.1740.10:FF:000039">
    <property type="entry name" value="Neutral amino acid transporter (Eurofung)"/>
    <property type="match status" value="1"/>
</dbReference>
<evidence type="ECO:0000256" key="2">
    <source>
        <dbReference type="ARBA" id="ARBA00008066"/>
    </source>
</evidence>
<feature type="transmembrane region" description="Helical" evidence="7">
    <location>
        <begin position="201"/>
        <end position="219"/>
    </location>
</feature>
<feature type="transmembrane region" description="Helical" evidence="7">
    <location>
        <begin position="226"/>
        <end position="248"/>
    </location>
</feature>
<sequence>MGFTFSNKLSRSKNGTGSEIVEMEENHLPSPSQIEIGPAEPVKPPIEISEEHRDPKLNDKHQSSGKVIDAVWGEIDLNDGSSPNYRNLTWVKASVLEVKTQIGLGVLGLPAALNVLGFVPGIICILVIAIIITWSDYVVGTFKMNHPEVYTVSDVGYIMFGKWGREILGFAYVLEVVATGGASFLSISVAFNAITDHATCSVVWAIIGAIIVGFLSSIQTLGKISWLGWVGLVSIMSAVITLMVGLGISGKPSLAPTDEPYTIITQAVGKPSFVEAINAVCIIIFAYAGTPNFFNIVGEMRNPEDFTKSVLIGQTAITTIYLVVAAVVYHYAGQYIASPALGSAGIILKKVCYGLALPGLCVGGTLFMHVAAKYIFVRILRNSVHLSKNTPVHYVAWYGSVAFVCAIGFVIAEAIPFFNDLLSLIGALLATVICIQMESFMWMWDNIRSPTRGTLSWNLLMAMNIIFFIAGWFLMIAGTYGSVVTINDNFNSGSVGSAFSCADNS</sequence>
<feature type="compositionally biased region" description="Polar residues" evidence="6">
    <location>
        <begin position="1"/>
        <end position="17"/>
    </location>
</feature>
<evidence type="ECO:0000256" key="1">
    <source>
        <dbReference type="ARBA" id="ARBA00004141"/>
    </source>
</evidence>
<name>A0AAX4JSA2_9TREE</name>
<dbReference type="Pfam" id="PF01490">
    <property type="entry name" value="Aa_trans"/>
    <property type="match status" value="1"/>
</dbReference>
<dbReference type="InterPro" id="IPR013057">
    <property type="entry name" value="AA_transpt_TM"/>
</dbReference>
<keyword evidence="5 7" id="KW-0472">Membrane</keyword>
<evidence type="ECO:0000256" key="7">
    <source>
        <dbReference type="SAM" id="Phobius"/>
    </source>
</evidence>
<feature type="transmembrane region" description="Helical" evidence="7">
    <location>
        <begin position="353"/>
        <end position="375"/>
    </location>
</feature>
<dbReference type="GeneID" id="91093854"/>
<organism evidence="9 10">
    <name type="scientific">Kwoniella dendrophila CBS 6074</name>
    <dbReference type="NCBI Taxonomy" id="1295534"/>
    <lineage>
        <taxon>Eukaryota</taxon>
        <taxon>Fungi</taxon>
        <taxon>Dikarya</taxon>
        <taxon>Basidiomycota</taxon>
        <taxon>Agaricomycotina</taxon>
        <taxon>Tremellomycetes</taxon>
        <taxon>Tremellales</taxon>
        <taxon>Cryptococcaceae</taxon>
        <taxon>Kwoniella</taxon>
    </lineage>
</organism>
<dbReference type="RefSeq" id="XP_066075040.1">
    <property type="nucleotide sequence ID" value="XM_066218943.1"/>
</dbReference>
<feature type="domain" description="Amino acid transporter transmembrane" evidence="8">
    <location>
        <begin position="87"/>
        <end position="483"/>
    </location>
</feature>
<protein>
    <recommendedName>
        <fullName evidence="8">Amino acid transporter transmembrane domain-containing protein</fullName>
    </recommendedName>
</protein>
<evidence type="ECO:0000256" key="5">
    <source>
        <dbReference type="ARBA" id="ARBA00023136"/>
    </source>
</evidence>
<keyword evidence="3 7" id="KW-0812">Transmembrane</keyword>
<feature type="transmembrane region" description="Helical" evidence="7">
    <location>
        <begin position="276"/>
        <end position="298"/>
    </location>
</feature>